<organism evidence="1">
    <name type="scientific">uncultured Caudovirales phage</name>
    <dbReference type="NCBI Taxonomy" id="2100421"/>
    <lineage>
        <taxon>Viruses</taxon>
        <taxon>Duplodnaviria</taxon>
        <taxon>Heunggongvirae</taxon>
        <taxon>Uroviricota</taxon>
        <taxon>Caudoviricetes</taxon>
        <taxon>Peduoviridae</taxon>
        <taxon>Maltschvirus</taxon>
        <taxon>Maltschvirus maltsch</taxon>
    </lineage>
</organism>
<proteinExistence type="predicted"/>
<sequence>MNATGTQISTSAAFAWKEFDLELEDEARVQAEEADHAATIAYIDAHLDDAAEKASYGEADYVAAWVVCPIHNEEYPDTHGCASCQQDEALRDEALCAQIDGLTLSGFEPGNHDHRYWM</sequence>
<gene>
    <name evidence="1" type="ORF">UFOVP1382_35</name>
</gene>
<dbReference type="EMBL" id="LR797331">
    <property type="protein sequence ID" value="CAB4203418.1"/>
    <property type="molecule type" value="Genomic_DNA"/>
</dbReference>
<reference evidence="1" key="1">
    <citation type="submission" date="2020-05" db="EMBL/GenBank/DDBJ databases">
        <authorList>
            <person name="Chiriac C."/>
            <person name="Salcher M."/>
            <person name="Ghai R."/>
            <person name="Kavagutti S V."/>
        </authorList>
    </citation>
    <scope>NUCLEOTIDE SEQUENCE</scope>
</reference>
<name>A0A6J5S4D4_9CAUD</name>
<protein>
    <submittedName>
        <fullName evidence="1">Uncharacterized protein</fullName>
    </submittedName>
</protein>
<evidence type="ECO:0000313" key="1">
    <source>
        <dbReference type="EMBL" id="CAB4203418.1"/>
    </source>
</evidence>
<accession>A0A6J5S4D4</accession>